<feature type="signal peptide" evidence="1">
    <location>
        <begin position="1"/>
        <end position="22"/>
    </location>
</feature>
<evidence type="ECO:0000313" key="3">
    <source>
        <dbReference type="Proteomes" id="UP000184016"/>
    </source>
</evidence>
<gene>
    <name evidence="2" type="ORF">SAMN05443507_10312</name>
</gene>
<protein>
    <recommendedName>
        <fullName evidence="4">DUF4367 domain-containing protein</fullName>
    </recommendedName>
</protein>
<evidence type="ECO:0000313" key="2">
    <source>
        <dbReference type="EMBL" id="SHJ72107.1"/>
    </source>
</evidence>
<keyword evidence="1" id="KW-0732">Signal</keyword>
<name>A0A1M6LLQ4_9BACL</name>
<accession>A0A1M6LLQ4</accession>
<dbReference type="AlphaFoldDB" id="A0A1M6LLQ4"/>
<dbReference type="Proteomes" id="UP000184016">
    <property type="component" value="Unassembled WGS sequence"/>
</dbReference>
<sequence>MHIIRFSAVLAGVLATTFSLYGCAPHQPTQNQTTNTVSQPQTPPYDYNSLVGFQPVLPTQSFQLKQISSYVFKYVNAPWGKVNPQVMETWGNGTAYDAMYISPNGTGKSFTVMETSTDSNNPPNVGSPWKTVKHNGITFFENDVKGFGGIVATIKQGVLYVVTFANSFTTTQLEQILESLSIPVKTAPELIKTQTFGFQQAPTAVPFSALIPKSIPFKWDTRTAFGEDVKTHDGKDKQEMGRLTLTYSHGQTQLKILEAIGMKYINPNIAKAPNGIKVTLSDGNEAVYIDGGSDVSMVDGGSPNRKVLTWNLNNGVNLVIVCSMNLTEDNLIEVANSLETTKEGK</sequence>
<evidence type="ECO:0000256" key="1">
    <source>
        <dbReference type="SAM" id="SignalP"/>
    </source>
</evidence>
<dbReference type="STRING" id="1830138.SAMN05443507_10312"/>
<keyword evidence="3" id="KW-1185">Reference proteome</keyword>
<dbReference type="EMBL" id="FRAF01000003">
    <property type="protein sequence ID" value="SHJ72107.1"/>
    <property type="molecule type" value="Genomic_DNA"/>
</dbReference>
<evidence type="ECO:0008006" key="4">
    <source>
        <dbReference type="Google" id="ProtNLM"/>
    </source>
</evidence>
<organism evidence="2 3">
    <name type="scientific">Alicyclobacillus tolerans</name>
    <dbReference type="NCBI Taxonomy" id="90970"/>
    <lineage>
        <taxon>Bacteria</taxon>
        <taxon>Bacillati</taxon>
        <taxon>Bacillota</taxon>
        <taxon>Bacilli</taxon>
        <taxon>Bacillales</taxon>
        <taxon>Alicyclobacillaceae</taxon>
        <taxon>Alicyclobacillus</taxon>
    </lineage>
</organism>
<dbReference type="PROSITE" id="PS51257">
    <property type="entry name" value="PROKAR_LIPOPROTEIN"/>
    <property type="match status" value="1"/>
</dbReference>
<reference evidence="3" key="1">
    <citation type="submission" date="2016-11" db="EMBL/GenBank/DDBJ databases">
        <authorList>
            <person name="Varghese N."/>
            <person name="Submissions S."/>
        </authorList>
    </citation>
    <scope>NUCLEOTIDE SEQUENCE [LARGE SCALE GENOMIC DNA]</scope>
    <source>
        <strain evidence="3">USBA-503</strain>
    </source>
</reference>
<dbReference type="RefSeq" id="WP_072872936.1">
    <property type="nucleotide sequence ID" value="NZ_FRAF01000003.1"/>
</dbReference>
<feature type="chain" id="PRO_5038860551" description="DUF4367 domain-containing protein" evidence="1">
    <location>
        <begin position="23"/>
        <end position="345"/>
    </location>
</feature>
<proteinExistence type="predicted"/>